<organism evidence="10 11">
    <name type="scientific">Pseudoalteromonas aurantia</name>
    <dbReference type="NCBI Taxonomy" id="43654"/>
    <lineage>
        <taxon>Bacteria</taxon>
        <taxon>Pseudomonadati</taxon>
        <taxon>Pseudomonadota</taxon>
        <taxon>Gammaproteobacteria</taxon>
        <taxon>Alteromonadales</taxon>
        <taxon>Pseudoalteromonadaceae</taxon>
        <taxon>Pseudoalteromonas</taxon>
    </lineage>
</organism>
<dbReference type="InterPro" id="IPR025857">
    <property type="entry name" value="MacB_PCD"/>
</dbReference>
<feature type="transmembrane region" description="Helical" evidence="7">
    <location>
        <begin position="762"/>
        <end position="785"/>
    </location>
</feature>
<dbReference type="RefSeq" id="WP_138591555.1">
    <property type="nucleotide sequence ID" value="NZ_PNBX01000032.1"/>
</dbReference>
<dbReference type="AlphaFoldDB" id="A0A5S3V9M1"/>
<feature type="transmembrane region" description="Helical" evidence="7">
    <location>
        <begin position="365"/>
        <end position="391"/>
    </location>
</feature>
<dbReference type="InterPro" id="IPR003838">
    <property type="entry name" value="ABC3_permease_C"/>
</dbReference>
<feature type="transmembrane region" description="Helical" evidence="7">
    <location>
        <begin position="275"/>
        <end position="295"/>
    </location>
</feature>
<dbReference type="PANTHER" id="PTHR30572">
    <property type="entry name" value="MEMBRANE COMPONENT OF TRANSPORTER-RELATED"/>
    <property type="match status" value="1"/>
</dbReference>
<feature type="transmembrane region" description="Helical" evidence="7">
    <location>
        <begin position="676"/>
        <end position="701"/>
    </location>
</feature>
<evidence type="ECO:0000313" key="10">
    <source>
        <dbReference type="EMBL" id="TMO68587.1"/>
    </source>
</evidence>
<dbReference type="Proteomes" id="UP000307217">
    <property type="component" value="Unassembled WGS sequence"/>
</dbReference>
<dbReference type="EMBL" id="PNBX01000032">
    <property type="protein sequence ID" value="TMO68587.1"/>
    <property type="molecule type" value="Genomic_DNA"/>
</dbReference>
<reference evidence="10 11" key="1">
    <citation type="submission" date="2018-01" db="EMBL/GenBank/DDBJ databases">
        <authorList>
            <person name="Paulsen S."/>
            <person name="Gram L.K."/>
        </authorList>
    </citation>
    <scope>NUCLEOTIDE SEQUENCE [LARGE SCALE GENOMIC DNA]</scope>
    <source>
        <strain evidence="10 11">S3790</strain>
    </source>
</reference>
<proteinExistence type="inferred from homology"/>
<dbReference type="GO" id="GO:0005886">
    <property type="term" value="C:plasma membrane"/>
    <property type="evidence" value="ECO:0007669"/>
    <property type="project" value="UniProtKB-SubCell"/>
</dbReference>
<gene>
    <name evidence="10" type="ORF">CWC19_08915</name>
</gene>
<dbReference type="InterPro" id="IPR050250">
    <property type="entry name" value="Macrolide_Exporter_MacB"/>
</dbReference>
<evidence type="ECO:0000256" key="3">
    <source>
        <dbReference type="ARBA" id="ARBA00022692"/>
    </source>
</evidence>
<feature type="domain" description="ABC3 transporter permease C-terminal" evidence="8">
    <location>
        <begin position="678"/>
        <end position="789"/>
    </location>
</feature>
<evidence type="ECO:0000313" key="11">
    <source>
        <dbReference type="Proteomes" id="UP000307217"/>
    </source>
</evidence>
<sequence length="799" mass="87664">MIHNYLITALRAFKMQKQHFLLNLFGLSMGLAAAILVALFVKNELSYDSQHPDADRVYRIAQDYSKMGLAVIPIFNYARGLQTLEYNQVEDMFAITMVDQDPNSTVMTDVKLNGQGYKLDGLFGATANIANFISIETLHGNMERALNTPTGLALSYSEAMRIFGKTDVIGQTLEHAKGQFTVYAVFADLPDNTHFAFKSLAYIKQDPNNIHMHNNYVYIKLANNTNITDLAENMTDKFYNGPARGQISIQLHSLLNLHLDAKSPFEMKTGGTQQAVNICIGLSVLLILIAVFNFINMSIAQSTKRAKEVGVRKALGASKPQLVTQFLSESVMVSLFAMLVASFLVELLLPSFNTLVDRALVIDYASIYSAILVSGAVIVGILAGLYPALFISSFSAKRVLSGDLQRGSTAIFVRKSLLTLQASLSVALIIAAVTLQQQLNYLQSLPLGYDKTHRLVISQLPQNIILTKQSSALLDKINTIDGVVQTTVIDTELTSAINASVIPTWPNGESSEGVIPFVGTGFGVVEGLGLELLAGRDFSATFASDWASRKDNTTYVGAIITASVARQAGYTDYEQIIGKTITDKGRGMRMRVVGVVDDVKVGNMKEAYSSIFFLAGMTYAPTANVIVTIDLSNVSYIKEQVLQLLAKEHKIYEPKIALLSDNYQTLLRSDQRITEMVFIFSSLAVILTMLGTFGLASFAALRRQKEVAVRKVLGASRISLVNLLAKEFLILVGVSIAIAYPVTYWVIAEWLANFNDRVEQLWWVYVSAALLVAGITWLTVASLAFKAASARPSLILRYE</sequence>
<feature type="transmembrane region" description="Helical" evidence="7">
    <location>
        <begin position="728"/>
        <end position="747"/>
    </location>
</feature>
<evidence type="ECO:0000256" key="5">
    <source>
        <dbReference type="ARBA" id="ARBA00023136"/>
    </source>
</evidence>
<evidence type="ECO:0000256" key="6">
    <source>
        <dbReference type="ARBA" id="ARBA00038076"/>
    </source>
</evidence>
<feature type="transmembrane region" description="Helical" evidence="7">
    <location>
        <begin position="20"/>
        <end position="41"/>
    </location>
</feature>
<comment type="caution">
    <text evidence="10">The sequence shown here is derived from an EMBL/GenBank/DDBJ whole genome shotgun (WGS) entry which is preliminary data.</text>
</comment>
<dbReference type="Pfam" id="PF12704">
    <property type="entry name" value="MacB_PCD"/>
    <property type="match status" value="1"/>
</dbReference>
<reference evidence="11" key="2">
    <citation type="submission" date="2019-06" db="EMBL/GenBank/DDBJ databases">
        <title>Co-occurence of chitin degradation, pigmentation and bioactivity in marine Pseudoalteromonas.</title>
        <authorList>
            <person name="Sonnenschein E.C."/>
            <person name="Bech P.K."/>
        </authorList>
    </citation>
    <scope>NUCLEOTIDE SEQUENCE [LARGE SCALE GENOMIC DNA]</scope>
    <source>
        <strain evidence="11">S3790</strain>
    </source>
</reference>
<keyword evidence="3 7" id="KW-0812">Transmembrane</keyword>
<name>A0A5S3V9M1_9GAMM</name>
<accession>A0A5S3V9M1</accession>
<keyword evidence="5 7" id="KW-0472">Membrane</keyword>
<comment type="similarity">
    <text evidence="6">Belongs to the ABC-4 integral membrane protein family.</text>
</comment>
<evidence type="ECO:0000256" key="7">
    <source>
        <dbReference type="SAM" id="Phobius"/>
    </source>
</evidence>
<evidence type="ECO:0000259" key="8">
    <source>
        <dbReference type="Pfam" id="PF02687"/>
    </source>
</evidence>
<keyword evidence="2" id="KW-1003">Cell membrane</keyword>
<dbReference type="PANTHER" id="PTHR30572:SF4">
    <property type="entry name" value="ABC TRANSPORTER PERMEASE YTRF"/>
    <property type="match status" value="1"/>
</dbReference>
<evidence type="ECO:0000259" key="9">
    <source>
        <dbReference type="Pfam" id="PF12704"/>
    </source>
</evidence>
<evidence type="ECO:0000256" key="4">
    <source>
        <dbReference type="ARBA" id="ARBA00022989"/>
    </source>
</evidence>
<feature type="domain" description="ABC3 transporter permease C-terminal" evidence="8">
    <location>
        <begin position="282"/>
        <end position="394"/>
    </location>
</feature>
<feature type="transmembrane region" description="Helical" evidence="7">
    <location>
        <begin position="322"/>
        <end position="345"/>
    </location>
</feature>
<evidence type="ECO:0000256" key="2">
    <source>
        <dbReference type="ARBA" id="ARBA00022475"/>
    </source>
</evidence>
<feature type="domain" description="MacB-like periplasmic core" evidence="9">
    <location>
        <begin position="21"/>
        <end position="236"/>
    </location>
</feature>
<comment type="subcellular location">
    <subcellularLocation>
        <location evidence="1">Cell membrane</location>
        <topology evidence="1">Multi-pass membrane protein</topology>
    </subcellularLocation>
</comment>
<dbReference type="GO" id="GO:0022857">
    <property type="term" value="F:transmembrane transporter activity"/>
    <property type="evidence" value="ECO:0007669"/>
    <property type="project" value="TreeGrafter"/>
</dbReference>
<protein>
    <submittedName>
        <fullName evidence="10">ABC transporter permease</fullName>
    </submittedName>
</protein>
<dbReference type="Pfam" id="PF02687">
    <property type="entry name" value="FtsX"/>
    <property type="match status" value="2"/>
</dbReference>
<dbReference type="OrthoDB" id="9770036at2"/>
<evidence type="ECO:0000256" key="1">
    <source>
        <dbReference type="ARBA" id="ARBA00004651"/>
    </source>
</evidence>
<keyword evidence="4 7" id="KW-1133">Transmembrane helix</keyword>